<evidence type="ECO:0000313" key="4">
    <source>
        <dbReference type="EMBL" id="MCG2624186.1"/>
    </source>
</evidence>
<accession>A0ABS9LC57</accession>
<evidence type="ECO:0000256" key="2">
    <source>
        <dbReference type="ARBA" id="ARBA00023315"/>
    </source>
</evidence>
<dbReference type="InterPro" id="IPR016181">
    <property type="entry name" value="Acyl_CoA_acyltransferase"/>
</dbReference>
<sequence length="331" mass="36340">MTDPMPPDYPDRARTGLCWRALTPADVEAWYALVRRMAEADQPVWSETREDLAEYLSSPANDPALTTVAGFDGAGTLRAAGRVSARPGSAVAHTWGGVDPAWRRRGIGRAVYRWQRDCQHRRFAAACISGGVLRTMAEERAQPHNALLRAAGAGVVRYFTEMTRPLSQPIPDLPLPAGFVFATLDPEDSEPVRLAHNEAFAGHWGSEPRDPARWDFTVRHPQLVPAWSMSVLDTTTGETVAYQLASFDPEYRLQSGYDEGFTDLLGVRPAWRGRGLASSLLAEAMRRFKAGGMAHAGLGVDTENASGALALYQRMGYTPTIRSRAWDFPLG</sequence>
<dbReference type="PANTHER" id="PTHR43420">
    <property type="entry name" value="ACETYLTRANSFERASE"/>
    <property type="match status" value="1"/>
</dbReference>
<dbReference type="SUPFAM" id="SSF55729">
    <property type="entry name" value="Acyl-CoA N-acyltransferases (Nat)"/>
    <property type="match status" value="2"/>
</dbReference>
<keyword evidence="2 4" id="KW-0012">Acyltransferase</keyword>
<dbReference type="GO" id="GO:0016746">
    <property type="term" value="F:acyltransferase activity"/>
    <property type="evidence" value="ECO:0007669"/>
    <property type="project" value="UniProtKB-KW"/>
</dbReference>
<dbReference type="InterPro" id="IPR050680">
    <property type="entry name" value="YpeA/RimI_acetyltransf"/>
</dbReference>
<feature type="domain" description="N-acetyltransferase" evidence="3">
    <location>
        <begin position="179"/>
        <end position="331"/>
    </location>
</feature>
<evidence type="ECO:0000313" key="5">
    <source>
        <dbReference type="Proteomes" id="UP001165368"/>
    </source>
</evidence>
<dbReference type="Gene3D" id="3.40.630.30">
    <property type="match status" value="1"/>
</dbReference>
<dbReference type="EC" id="2.3.1.-" evidence="4"/>
<dbReference type="Proteomes" id="UP001165368">
    <property type="component" value="Unassembled WGS sequence"/>
</dbReference>
<gene>
    <name evidence="4" type="ORF">LVY72_20055</name>
</gene>
<dbReference type="PROSITE" id="PS51186">
    <property type="entry name" value="GNAT"/>
    <property type="match status" value="1"/>
</dbReference>
<evidence type="ECO:0000259" key="3">
    <source>
        <dbReference type="PROSITE" id="PS51186"/>
    </source>
</evidence>
<protein>
    <submittedName>
        <fullName evidence="4">GNAT family N-acetyltransferase</fullName>
        <ecNumber evidence="4">2.3.1.-</ecNumber>
    </submittedName>
</protein>
<dbReference type="Pfam" id="PF00583">
    <property type="entry name" value="Acetyltransf_1"/>
    <property type="match status" value="1"/>
</dbReference>
<dbReference type="CDD" id="cd04301">
    <property type="entry name" value="NAT_SF"/>
    <property type="match status" value="1"/>
</dbReference>
<keyword evidence="5" id="KW-1185">Reference proteome</keyword>
<dbReference type="RefSeq" id="WP_237825816.1">
    <property type="nucleotide sequence ID" value="NZ_JAKLTQ010000021.1"/>
</dbReference>
<comment type="caution">
    <text evidence="4">The sequence shown here is derived from an EMBL/GenBank/DDBJ whole genome shotgun (WGS) entry which is preliminary data.</text>
</comment>
<organism evidence="4 5">
    <name type="scientific">Arthrobacter hankyongi</name>
    <dbReference type="NCBI Taxonomy" id="2904801"/>
    <lineage>
        <taxon>Bacteria</taxon>
        <taxon>Bacillati</taxon>
        <taxon>Actinomycetota</taxon>
        <taxon>Actinomycetes</taxon>
        <taxon>Micrococcales</taxon>
        <taxon>Micrococcaceae</taxon>
        <taxon>Arthrobacter</taxon>
    </lineage>
</organism>
<dbReference type="InterPro" id="IPR000182">
    <property type="entry name" value="GNAT_dom"/>
</dbReference>
<proteinExistence type="predicted"/>
<name>A0ABS9LC57_9MICC</name>
<dbReference type="EMBL" id="JAKLTQ010000021">
    <property type="protein sequence ID" value="MCG2624186.1"/>
    <property type="molecule type" value="Genomic_DNA"/>
</dbReference>
<keyword evidence="1 4" id="KW-0808">Transferase</keyword>
<reference evidence="4" key="1">
    <citation type="submission" date="2022-01" db="EMBL/GenBank/DDBJ databases">
        <authorList>
            <person name="Jo J.-H."/>
            <person name="Im W.-T."/>
        </authorList>
    </citation>
    <scope>NUCLEOTIDE SEQUENCE</scope>
    <source>
        <strain evidence="4">I2-34</strain>
    </source>
</reference>
<dbReference type="PANTHER" id="PTHR43420:SF47">
    <property type="entry name" value="N-ACETYLTRANSFERASE DOMAIN-CONTAINING PROTEIN"/>
    <property type="match status" value="1"/>
</dbReference>
<evidence type="ECO:0000256" key="1">
    <source>
        <dbReference type="ARBA" id="ARBA00022679"/>
    </source>
</evidence>